<dbReference type="SFLD" id="SFLDG01129">
    <property type="entry name" value="C1.5:_HAD__Beta-PGM__Phosphata"/>
    <property type="match status" value="1"/>
</dbReference>
<dbReference type="PANTHER" id="PTHR46649">
    <property type="match status" value="1"/>
</dbReference>
<dbReference type="CDD" id="cd16415">
    <property type="entry name" value="HAD_dREG-2_like"/>
    <property type="match status" value="1"/>
</dbReference>
<dbReference type="SUPFAM" id="SSF56784">
    <property type="entry name" value="HAD-like"/>
    <property type="match status" value="1"/>
</dbReference>
<dbReference type="InterPro" id="IPR044924">
    <property type="entry name" value="HAD-SF_hydro_IA_REG-2-like_cap"/>
</dbReference>
<proteinExistence type="predicted"/>
<protein>
    <submittedName>
        <fullName evidence="1">Uncharacterized protein</fullName>
    </submittedName>
</protein>
<dbReference type="Gene3D" id="3.40.50.1000">
    <property type="entry name" value="HAD superfamily/HAD-like"/>
    <property type="match status" value="1"/>
</dbReference>
<comment type="caution">
    <text evidence="1">The sequence shown here is derived from an EMBL/GenBank/DDBJ whole genome shotgun (WGS) entry which is preliminary data.</text>
</comment>
<dbReference type="PANTHER" id="PTHR46649:SF4">
    <property type="entry name" value="HALOACID DEHALOGENASE-LIKE HYDROLASE (HAD) SUPERFAMILY PROTEIN"/>
    <property type="match status" value="1"/>
</dbReference>
<dbReference type="InterPro" id="IPR006439">
    <property type="entry name" value="HAD-SF_hydro_IA"/>
</dbReference>
<dbReference type="NCBIfam" id="TIGR01509">
    <property type="entry name" value="HAD-SF-IA-v3"/>
    <property type="match status" value="1"/>
</dbReference>
<name>A0ABR2Z0S6_9CHLO</name>
<evidence type="ECO:0000313" key="2">
    <source>
        <dbReference type="Proteomes" id="UP001491310"/>
    </source>
</evidence>
<dbReference type="NCBIfam" id="TIGR02252">
    <property type="entry name" value="DREG-2"/>
    <property type="match status" value="1"/>
</dbReference>
<dbReference type="InterPro" id="IPR011949">
    <property type="entry name" value="HAD-SF_hydro_IA_REG-2-like"/>
</dbReference>
<dbReference type="Gene3D" id="1.10.150.720">
    <property type="entry name" value="Haloacid dehalogenase-like hydrolase"/>
    <property type="match status" value="1"/>
</dbReference>
<sequence>MRQEPNLRNLRALLVDAAGTLIYPAQNVAKVYLDHARLYGCKLSEEEVLANFWRAFNTPWTRSVLRYEGDGWPFWEFIVEQSTGCKDSSLLEQLYLHYQQPSAWKLAPGALTALTHIRSSGIKLAVVSNFDTRLRPLLTAMGAAEAFDALIISAEVGVEKPNPLIFKIACEKLGVQPEEAVHIGNDHRNDITGAREAGCHAWLWGEDVKSFEEVGDRIVTTSERL</sequence>
<dbReference type="Pfam" id="PF00702">
    <property type="entry name" value="Hydrolase"/>
    <property type="match status" value="1"/>
</dbReference>
<dbReference type="PRINTS" id="PR00413">
    <property type="entry name" value="HADHALOGNASE"/>
</dbReference>
<dbReference type="EMBL" id="JALJOT010000002">
    <property type="protein sequence ID" value="KAK9917585.1"/>
    <property type="molecule type" value="Genomic_DNA"/>
</dbReference>
<organism evidence="1 2">
    <name type="scientific">Coccomyxa subellipsoidea</name>
    <dbReference type="NCBI Taxonomy" id="248742"/>
    <lineage>
        <taxon>Eukaryota</taxon>
        <taxon>Viridiplantae</taxon>
        <taxon>Chlorophyta</taxon>
        <taxon>core chlorophytes</taxon>
        <taxon>Trebouxiophyceae</taxon>
        <taxon>Trebouxiophyceae incertae sedis</taxon>
        <taxon>Coccomyxaceae</taxon>
        <taxon>Coccomyxa</taxon>
    </lineage>
</organism>
<gene>
    <name evidence="1" type="ORF">WJX75_006082</name>
</gene>
<dbReference type="InterPro" id="IPR023214">
    <property type="entry name" value="HAD_sf"/>
</dbReference>
<evidence type="ECO:0000313" key="1">
    <source>
        <dbReference type="EMBL" id="KAK9917585.1"/>
    </source>
</evidence>
<reference evidence="1 2" key="1">
    <citation type="journal article" date="2024" name="Nat. Commun.">
        <title>Phylogenomics reveals the evolutionary origins of lichenization in chlorophyte algae.</title>
        <authorList>
            <person name="Puginier C."/>
            <person name="Libourel C."/>
            <person name="Otte J."/>
            <person name="Skaloud P."/>
            <person name="Haon M."/>
            <person name="Grisel S."/>
            <person name="Petersen M."/>
            <person name="Berrin J.G."/>
            <person name="Delaux P.M."/>
            <person name="Dal Grande F."/>
            <person name="Keller J."/>
        </authorList>
    </citation>
    <scope>NUCLEOTIDE SEQUENCE [LARGE SCALE GENOMIC DNA]</scope>
    <source>
        <strain evidence="1 2">SAG 216-7</strain>
    </source>
</reference>
<dbReference type="SFLD" id="SFLDS00003">
    <property type="entry name" value="Haloacid_Dehalogenase"/>
    <property type="match status" value="1"/>
</dbReference>
<accession>A0ABR2Z0S6</accession>
<dbReference type="Proteomes" id="UP001491310">
    <property type="component" value="Unassembled WGS sequence"/>
</dbReference>
<dbReference type="InterPro" id="IPR036412">
    <property type="entry name" value="HAD-like_sf"/>
</dbReference>
<keyword evidence="2" id="KW-1185">Reference proteome</keyword>
<dbReference type="NCBIfam" id="TIGR01549">
    <property type="entry name" value="HAD-SF-IA-v1"/>
    <property type="match status" value="1"/>
</dbReference>